<sequence length="228" mass="24846">MATLSPSPTQARPWAAWARQMRAKADRRRGARQARAKANRQRPKRSEVRRSSASGGRGVRGARQARAKENRQRGAGRTGGTRSEARRGVVRPQAAAGREGQDRRGARQAQAKANRRRPKRGEASGGRERTPRGAAGWRMRRRETRPQGRSAMAEAASGKATTAVGEGGSAETKERRDRTYADVAREGGNKGLPWEPPGMRAEGKCRGLPTLRALVAALLKTFFFGFGP</sequence>
<keyword evidence="4" id="KW-1185">Reference proteome</keyword>
<dbReference type="EnsemblPlants" id="PNT63715">
    <property type="protein sequence ID" value="PNT63715"/>
    <property type="gene ID" value="BRADI_4g20215v3"/>
</dbReference>
<protein>
    <submittedName>
        <fullName evidence="2 3">Uncharacterized protein</fullName>
    </submittedName>
</protein>
<name>A0A2K2CNX1_BRADI</name>
<evidence type="ECO:0000313" key="4">
    <source>
        <dbReference type="Proteomes" id="UP000008810"/>
    </source>
</evidence>
<dbReference type="EMBL" id="CM000883">
    <property type="protein sequence ID" value="PNT63715.1"/>
    <property type="molecule type" value="Genomic_DNA"/>
</dbReference>
<evidence type="ECO:0000256" key="1">
    <source>
        <dbReference type="SAM" id="MobiDB-lite"/>
    </source>
</evidence>
<gene>
    <name evidence="2" type="ORF">BRADI_4g20215v3</name>
</gene>
<feature type="compositionally biased region" description="Basic residues" evidence="1">
    <location>
        <begin position="21"/>
        <end position="43"/>
    </location>
</feature>
<proteinExistence type="predicted"/>
<accession>A0A2K2CNX1</accession>
<reference evidence="2 3" key="1">
    <citation type="journal article" date="2010" name="Nature">
        <title>Genome sequencing and analysis of the model grass Brachypodium distachyon.</title>
        <authorList>
            <consortium name="International Brachypodium Initiative"/>
        </authorList>
    </citation>
    <scope>NUCLEOTIDE SEQUENCE [LARGE SCALE GENOMIC DNA]</scope>
    <source>
        <strain evidence="2 3">Bd21</strain>
    </source>
</reference>
<evidence type="ECO:0000313" key="3">
    <source>
        <dbReference type="EnsemblPlants" id="PNT63715"/>
    </source>
</evidence>
<dbReference type="AlphaFoldDB" id="A0A2K2CNX1"/>
<reference evidence="3" key="3">
    <citation type="submission" date="2018-08" db="UniProtKB">
        <authorList>
            <consortium name="EnsemblPlants"/>
        </authorList>
    </citation>
    <scope>IDENTIFICATION</scope>
    <source>
        <strain evidence="3">cv. Bd21</strain>
    </source>
</reference>
<dbReference type="Gramene" id="PNT63715">
    <property type="protein sequence ID" value="PNT63715"/>
    <property type="gene ID" value="BRADI_4g20215v3"/>
</dbReference>
<organism evidence="2">
    <name type="scientific">Brachypodium distachyon</name>
    <name type="common">Purple false brome</name>
    <name type="synonym">Trachynia distachya</name>
    <dbReference type="NCBI Taxonomy" id="15368"/>
    <lineage>
        <taxon>Eukaryota</taxon>
        <taxon>Viridiplantae</taxon>
        <taxon>Streptophyta</taxon>
        <taxon>Embryophyta</taxon>
        <taxon>Tracheophyta</taxon>
        <taxon>Spermatophyta</taxon>
        <taxon>Magnoliopsida</taxon>
        <taxon>Liliopsida</taxon>
        <taxon>Poales</taxon>
        <taxon>Poaceae</taxon>
        <taxon>BOP clade</taxon>
        <taxon>Pooideae</taxon>
        <taxon>Stipodae</taxon>
        <taxon>Brachypodieae</taxon>
        <taxon>Brachypodium</taxon>
    </lineage>
</organism>
<evidence type="ECO:0000313" key="2">
    <source>
        <dbReference type="EMBL" id="PNT63715.1"/>
    </source>
</evidence>
<feature type="compositionally biased region" description="Basic and acidic residues" evidence="1">
    <location>
        <begin position="120"/>
        <end position="131"/>
    </location>
</feature>
<feature type="compositionally biased region" description="Polar residues" evidence="1">
    <location>
        <begin position="1"/>
        <end position="10"/>
    </location>
</feature>
<reference evidence="2" key="2">
    <citation type="submission" date="2017-06" db="EMBL/GenBank/DDBJ databases">
        <title>WGS assembly of Brachypodium distachyon.</title>
        <authorList>
            <consortium name="The International Brachypodium Initiative"/>
            <person name="Lucas S."/>
            <person name="Harmon-Smith M."/>
            <person name="Lail K."/>
            <person name="Tice H."/>
            <person name="Grimwood J."/>
            <person name="Bruce D."/>
            <person name="Barry K."/>
            <person name="Shu S."/>
            <person name="Lindquist E."/>
            <person name="Wang M."/>
            <person name="Pitluck S."/>
            <person name="Vogel J.P."/>
            <person name="Garvin D.F."/>
            <person name="Mockler T.C."/>
            <person name="Schmutz J."/>
            <person name="Rokhsar D."/>
            <person name="Bevan M.W."/>
        </authorList>
    </citation>
    <scope>NUCLEOTIDE SEQUENCE</scope>
    <source>
        <strain evidence="2">Bd21</strain>
    </source>
</reference>
<feature type="compositionally biased region" description="Basic and acidic residues" evidence="1">
    <location>
        <begin position="171"/>
        <end position="188"/>
    </location>
</feature>
<feature type="region of interest" description="Disordered" evidence="1">
    <location>
        <begin position="1"/>
        <end position="198"/>
    </location>
</feature>
<dbReference type="InParanoid" id="A0A2K2CNX1"/>
<dbReference type="Proteomes" id="UP000008810">
    <property type="component" value="Chromosome 4"/>
</dbReference>